<evidence type="ECO:0000313" key="3">
    <source>
        <dbReference type="Proteomes" id="UP000015423"/>
    </source>
</evidence>
<dbReference type="Proteomes" id="UP000015423">
    <property type="component" value="Chromosome"/>
</dbReference>
<dbReference type="STRING" id="1214242.B446_11770"/>
<dbReference type="PATRIC" id="fig|1214242.5.peg.2416"/>
<dbReference type="Gene3D" id="1.10.260.40">
    <property type="entry name" value="lambda repressor-like DNA-binding domains"/>
    <property type="match status" value="1"/>
</dbReference>
<dbReference type="EMBL" id="CP006259">
    <property type="protein sequence ID" value="AGS69176.1"/>
    <property type="molecule type" value="Genomic_DNA"/>
</dbReference>
<reference evidence="2 3" key="2">
    <citation type="journal article" date="2013" name="J. Biotechnol.">
        <title>Complete genome sequence of the kirromycin producer Streptomyces collinus Tu 365 consisting of a linear chromosome and two linear plasmids.</title>
        <authorList>
            <person name="Ruckert C."/>
            <person name="Szczepanowski R."/>
            <person name="Albersmeier A."/>
            <person name="Goesmann A."/>
            <person name="Iftime D."/>
            <person name="Musiol E.M."/>
            <person name="Blin K."/>
            <person name="Wohlleben W."/>
            <person name="Puhler A."/>
            <person name="Kalinowski J."/>
            <person name="Weber T."/>
        </authorList>
    </citation>
    <scope>NUCLEOTIDE SEQUENCE [LARGE SCALE GENOMIC DNA]</scope>
    <source>
        <strain evidence="3">DSM 40733 / Tue 365</strain>
    </source>
</reference>
<proteinExistence type="predicted"/>
<dbReference type="GO" id="GO:0003677">
    <property type="term" value="F:DNA binding"/>
    <property type="evidence" value="ECO:0007669"/>
    <property type="project" value="InterPro"/>
</dbReference>
<dbReference type="PROSITE" id="PS50943">
    <property type="entry name" value="HTH_CROC1"/>
    <property type="match status" value="1"/>
</dbReference>
<keyword evidence="3" id="KW-1185">Reference proteome</keyword>
<protein>
    <recommendedName>
        <fullName evidence="1">HTH cro/C1-type domain-containing protein</fullName>
    </recommendedName>
</protein>
<evidence type="ECO:0000313" key="2">
    <source>
        <dbReference type="EMBL" id="AGS69176.1"/>
    </source>
</evidence>
<dbReference type="HOGENOM" id="CLU_059166_0_0_11"/>
<gene>
    <name evidence="2" type="ORF">B446_11770</name>
</gene>
<reference evidence="3" key="1">
    <citation type="submission" date="2012-10" db="EMBL/GenBank/DDBJ databases">
        <title>The complete genome sequence of Streptomyces collinus Tu 365.</title>
        <authorList>
            <person name="Ruckert C."/>
            <person name="Szczepanowski R."/>
            <person name="Goesmann A."/>
            <person name="Pross E.K."/>
            <person name="Musiol E.M."/>
            <person name="Blin K."/>
            <person name="Wohlleben W."/>
            <person name="Puhler A."/>
            <person name="Weber T."/>
            <person name="Kalinowski J."/>
        </authorList>
    </citation>
    <scope>NUCLEOTIDE SEQUENCE [LARGE SCALE GENOMIC DNA]</scope>
    <source>
        <strain evidence="3">DSM 40733 / Tue 365</strain>
    </source>
</reference>
<accession>S5UTI7</accession>
<dbReference type="AlphaFoldDB" id="S5UTI7"/>
<dbReference type="InterPro" id="IPR010982">
    <property type="entry name" value="Lambda_DNA-bd_dom_sf"/>
</dbReference>
<dbReference type="KEGG" id="sci:B446_11770"/>
<dbReference type="eggNOG" id="COG3423">
    <property type="taxonomic scope" value="Bacteria"/>
</dbReference>
<name>S5UTI7_STRC3</name>
<dbReference type="CDD" id="cd00093">
    <property type="entry name" value="HTH_XRE"/>
    <property type="match status" value="1"/>
</dbReference>
<feature type="domain" description="HTH cro/C1-type" evidence="1">
    <location>
        <begin position="8"/>
        <end position="62"/>
    </location>
</feature>
<organism evidence="2 3">
    <name type="scientific">Streptomyces collinus (strain DSM 40733 / Tue 365)</name>
    <dbReference type="NCBI Taxonomy" id="1214242"/>
    <lineage>
        <taxon>Bacteria</taxon>
        <taxon>Bacillati</taxon>
        <taxon>Actinomycetota</taxon>
        <taxon>Actinomycetes</taxon>
        <taxon>Kitasatosporales</taxon>
        <taxon>Streptomycetaceae</taxon>
        <taxon>Streptomyces</taxon>
    </lineage>
</organism>
<dbReference type="SUPFAM" id="SSF47413">
    <property type="entry name" value="lambda repressor-like DNA-binding domains"/>
    <property type="match status" value="1"/>
</dbReference>
<sequence length="263" mass="29457">MLMSNERLRSALLARGMTVQSLAEAIAVNPKTVERWITQGKVPYRRHQYATAAALKVDVTTLWDDGRTVDSATELTKAEIAAVYPHRHTVPSDLWRELYGRAERNLDVLVYSGLFLSEDPLFLDLVKAKVGAGAQVRILLGDPGCAAVRQRGIDEGHQIMDGKIRNALMLYRPLMRSHPDIDFRLHDSTLYNSIYRADDEMLVNPHVYGIGAYMAPVLHLRRLPGGGLFDTYAESIEHTWQNARPVTERDIVTTTGVTSHGTH</sequence>
<dbReference type="InterPro" id="IPR001387">
    <property type="entry name" value="Cro/C1-type_HTH"/>
</dbReference>
<evidence type="ECO:0000259" key="1">
    <source>
        <dbReference type="PROSITE" id="PS50943"/>
    </source>
</evidence>